<feature type="non-terminal residue" evidence="1">
    <location>
        <position position="94"/>
    </location>
</feature>
<name>A0A9Q0MIS9_9DIPT</name>
<dbReference type="EMBL" id="WJQU01003731">
    <property type="protein sequence ID" value="KAJ6622506.1"/>
    <property type="molecule type" value="Genomic_DNA"/>
</dbReference>
<sequence>MAMIVPISRICVEWSPLGGTAFASNCSTLIATISRLCVEWLPLGSTAFASSCSSVIVPISGILVEWLPHEWTIPRRQKMTRRNSLERRKVSRFA</sequence>
<reference evidence="1" key="1">
    <citation type="submission" date="2022-07" db="EMBL/GenBank/DDBJ databases">
        <authorList>
            <person name="Trinca V."/>
            <person name="Uliana J.V.C."/>
            <person name="Torres T.T."/>
            <person name="Ward R.J."/>
            <person name="Monesi N."/>
        </authorList>
    </citation>
    <scope>NUCLEOTIDE SEQUENCE</scope>
    <source>
        <strain evidence="1">HSMRA1968</strain>
        <tissue evidence="1">Whole embryos</tissue>
    </source>
</reference>
<evidence type="ECO:0000313" key="1">
    <source>
        <dbReference type="EMBL" id="KAJ6622506.1"/>
    </source>
</evidence>
<evidence type="ECO:0000313" key="2">
    <source>
        <dbReference type="Proteomes" id="UP001151699"/>
    </source>
</evidence>
<organism evidence="1 2">
    <name type="scientific">Pseudolycoriella hygida</name>
    <dbReference type="NCBI Taxonomy" id="35572"/>
    <lineage>
        <taxon>Eukaryota</taxon>
        <taxon>Metazoa</taxon>
        <taxon>Ecdysozoa</taxon>
        <taxon>Arthropoda</taxon>
        <taxon>Hexapoda</taxon>
        <taxon>Insecta</taxon>
        <taxon>Pterygota</taxon>
        <taxon>Neoptera</taxon>
        <taxon>Endopterygota</taxon>
        <taxon>Diptera</taxon>
        <taxon>Nematocera</taxon>
        <taxon>Sciaroidea</taxon>
        <taxon>Sciaridae</taxon>
        <taxon>Pseudolycoriella</taxon>
    </lineage>
</organism>
<protein>
    <submittedName>
        <fullName evidence="1">Uncharacterized protein</fullName>
    </submittedName>
</protein>
<accession>A0A9Q0MIS9</accession>
<dbReference type="AlphaFoldDB" id="A0A9Q0MIS9"/>
<comment type="caution">
    <text evidence="1">The sequence shown here is derived from an EMBL/GenBank/DDBJ whole genome shotgun (WGS) entry which is preliminary data.</text>
</comment>
<gene>
    <name evidence="1" type="ORF">Bhyg_17129</name>
</gene>
<dbReference type="Proteomes" id="UP001151699">
    <property type="component" value="Unassembled WGS sequence"/>
</dbReference>
<keyword evidence="2" id="KW-1185">Reference proteome</keyword>
<proteinExistence type="predicted"/>